<dbReference type="EMBL" id="CP002417">
    <property type="protein sequence ID" value="ADU39033.1"/>
    <property type="molecule type" value="Genomic_DNA"/>
</dbReference>
<accession>E6V110</accession>
<dbReference type="HOGENOM" id="CLU_2959549_0_0_4"/>
<name>E6V110_VARPE</name>
<dbReference type="Proteomes" id="UP000008917">
    <property type="component" value="Chromosome"/>
</dbReference>
<evidence type="ECO:0000313" key="2">
    <source>
        <dbReference type="Proteomes" id="UP000008917"/>
    </source>
</evidence>
<evidence type="ECO:0000313" key="1">
    <source>
        <dbReference type="EMBL" id="ADU39033.1"/>
    </source>
</evidence>
<sequence length="59" mass="6721">MAAFCDMRFGQAGVIGKRRIMAAKWGEIWEESGWNPVVWPSHISPDSKRTMRAHEPGHL</sequence>
<dbReference type="KEGG" id="vpe:Varpa_4872"/>
<reference evidence="2" key="1">
    <citation type="submission" date="2010-12" db="EMBL/GenBank/DDBJ databases">
        <title>Complete sequence of Variovorax paradoxus EPS.</title>
        <authorList>
            <consortium name="US DOE Joint Genome Institute"/>
            <person name="Lucas S."/>
            <person name="Copeland A."/>
            <person name="Lapidus A."/>
            <person name="Cheng J.-F."/>
            <person name="Goodwin L."/>
            <person name="Pitluck S."/>
            <person name="Teshima H."/>
            <person name="Detter J.C."/>
            <person name="Han C."/>
            <person name="Tapia R."/>
            <person name="Land M."/>
            <person name="Hauser L."/>
            <person name="Kyrpides N."/>
            <person name="Ivanova N."/>
            <person name="Ovchinnikova G."/>
            <person name="Orwin P."/>
            <person name="Han J.-I.G."/>
            <person name="Woyke T."/>
        </authorList>
    </citation>
    <scope>NUCLEOTIDE SEQUENCE [LARGE SCALE GENOMIC DNA]</scope>
    <source>
        <strain evidence="2">EPS</strain>
    </source>
</reference>
<proteinExistence type="predicted"/>
<organism evidence="1 2">
    <name type="scientific">Variovorax paradoxus (strain EPS)</name>
    <dbReference type="NCBI Taxonomy" id="595537"/>
    <lineage>
        <taxon>Bacteria</taxon>
        <taxon>Pseudomonadati</taxon>
        <taxon>Pseudomonadota</taxon>
        <taxon>Betaproteobacteria</taxon>
        <taxon>Burkholderiales</taxon>
        <taxon>Comamonadaceae</taxon>
        <taxon>Variovorax</taxon>
    </lineage>
</organism>
<dbReference type="AlphaFoldDB" id="E6V110"/>
<protein>
    <submittedName>
        <fullName evidence="1">Uncharacterized protein</fullName>
    </submittedName>
</protein>
<reference evidence="1 2" key="2">
    <citation type="journal article" date="2013" name="Genome Announc.">
        <title>Genome of the Root-Associated Plant Growth-Promoting Bacterium Variovorax paradoxus Strain EPS.</title>
        <authorList>
            <person name="Han J.I."/>
            <person name="Spain J.C."/>
            <person name="Leadbetter J.R."/>
            <person name="Ovchinnikova G."/>
            <person name="Goodwin L.A."/>
            <person name="Han C.S."/>
            <person name="Woyke T."/>
            <person name="Davenport K.W."/>
            <person name="Orwin P.M."/>
        </authorList>
    </citation>
    <scope>NUCLEOTIDE SEQUENCE [LARGE SCALE GENOMIC DNA]</scope>
    <source>
        <strain evidence="1 2">EPS</strain>
    </source>
</reference>
<gene>
    <name evidence="1" type="ordered locus">Varpa_4872</name>
</gene>
<dbReference type="STRING" id="595537.Varpa_4872"/>